<comment type="caution">
    <text evidence="1">The sequence shown here is derived from an EMBL/GenBank/DDBJ whole genome shotgun (WGS) entry which is preliminary data.</text>
</comment>
<dbReference type="AlphaFoldDB" id="X1AV89"/>
<dbReference type="EMBL" id="BART01000518">
    <property type="protein sequence ID" value="GAG73192.1"/>
    <property type="molecule type" value="Genomic_DNA"/>
</dbReference>
<feature type="non-terminal residue" evidence="1">
    <location>
        <position position="1"/>
    </location>
</feature>
<reference evidence="1" key="1">
    <citation type="journal article" date="2014" name="Front. Microbiol.">
        <title>High frequency of phylogenetically diverse reductive dehalogenase-homologous genes in deep subseafloor sedimentary metagenomes.</title>
        <authorList>
            <person name="Kawai M."/>
            <person name="Futagami T."/>
            <person name="Toyoda A."/>
            <person name="Takaki Y."/>
            <person name="Nishi S."/>
            <person name="Hori S."/>
            <person name="Arai W."/>
            <person name="Tsubouchi T."/>
            <person name="Morono Y."/>
            <person name="Uchiyama I."/>
            <person name="Ito T."/>
            <person name="Fujiyama A."/>
            <person name="Inagaki F."/>
            <person name="Takami H."/>
        </authorList>
    </citation>
    <scope>NUCLEOTIDE SEQUENCE</scope>
    <source>
        <strain evidence="1">Expedition CK06-06</strain>
    </source>
</reference>
<evidence type="ECO:0000313" key="1">
    <source>
        <dbReference type="EMBL" id="GAG73192.1"/>
    </source>
</evidence>
<gene>
    <name evidence="1" type="ORF">S01H4_02399</name>
</gene>
<accession>X1AV89</accession>
<organism evidence="1">
    <name type="scientific">marine sediment metagenome</name>
    <dbReference type="NCBI Taxonomy" id="412755"/>
    <lineage>
        <taxon>unclassified sequences</taxon>
        <taxon>metagenomes</taxon>
        <taxon>ecological metagenomes</taxon>
    </lineage>
</organism>
<protein>
    <submittedName>
        <fullName evidence="1">Uncharacterized protein</fullName>
    </submittedName>
</protein>
<sequence>HPLMLNDIWQLTYVQTVNATRISNVFYYRQTTSDGVTDPREDLGIGFDQGPAQVYEAELAAGWVGLCYEIAKVGVTGQQFFRTLATTSPGAEAGEAYNAATAATIAFFTATGSHDGTGRTFIAGFPITYETRNNLTGDGLLAIDLIGNALLLPITRLGVTFVPGRAPGFKKDPASTPAVPLPDIPTTFDPWVLEDVRIPLTKIRSRRQSTRC</sequence>
<proteinExistence type="predicted"/>
<name>X1AV89_9ZZZZ</name>